<dbReference type="EMBL" id="JANAWD010000749">
    <property type="protein sequence ID" value="KAJ3476119.1"/>
    <property type="molecule type" value="Genomic_DNA"/>
</dbReference>
<protein>
    <submittedName>
        <fullName evidence="1">Uncharacterized protein</fullName>
    </submittedName>
</protein>
<comment type="caution">
    <text evidence="1">The sequence shown here is derived from an EMBL/GenBank/DDBJ whole genome shotgun (WGS) entry which is preliminary data.</text>
</comment>
<evidence type="ECO:0000313" key="1">
    <source>
        <dbReference type="EMBL" id="KAJ3476119.1"/>
    </source>
</evidence>
<reference evidence="1" key="1">
    <citation type="submission" date="2022-07" db="EMBL/GenBank/DDBJ databases">
        <title>Genome Sequence of Physisporinus lineatus.</title>
        <authorList>
            <person name="Buettner E."/>
        </authorList>
    </citation>
    <scope>NUCLEOTIDE SEQUENCE</scope>
    <source>
        <strain evidence="1">VT162</strain>
    </source>
</reference>
<accession>A0AAD5Y8H1</accession>
<keyword evidence="2" id="KW-1185">Reference proteome</keyword>
<gene>
    <name evidence="1" type="ORF">NLI96_g11381</name>
</gene>
<organism evidence="1 2">
    <name type="scientific">Meripilus lineatus</name>
    <dbReference type="NCBI Taxonomy" id="2056292"/>
    <lineage>
        <taxon>Eukaryota</taxon>
        <taxon>Fungi</taxon>
        <taxon>Dikarya</taxon>
        <taxon>Basidiomycota</taxon>
        <taxon>Agaricomycotina</taxon>
        <taxon>Agaricomycetes</taxon>
        <taxon>Polyporales</taxon>
        <taxon>Meripilaceae</taxon>
        <taxon>Meripilus</taxon>
    </lineage>
</organism>
<name>A0AAD5Y8H1_9APHY</name>
<dbReference type="Proteomes" id="UP001212997">
    <property type="component" value="Unassembled WGS sequence"/>
</dbReference>
<proteinExistence type="predicted"/>
<dbReference type="AlphaFoldDB" id="A0AAD5Y8H1"/>
<evidence type="ECO:0000313" key="2">
    <source>
        <dbReference type="Proteomes" id="UP001212997"/>
    </source>
</evidence>
<sequence>MSDSRSVEYAPKKPDFDALRARIERVMPVYNLQAPAPESLLQYALPALIKALESVARFHPAVNALPKALTAMLYVYETYKDNDGRLHGLFVHMMDAVQSFQLLEGARDAYDSSKPFKIIVKLAEETANDIQNCTARCEVFMNQRCSVKIHFRYPGAPFKQ</sequence>